<gene>
    <name evidence="3" type="ORF">NB700_003913</name>
</gene>
<keyword evidence="4" id="KW-1185">Reference proteome</keyword>
<accession>A0ABT3E0P8</accession>
<comment type="similarity">
    <text evidence="1">Belongs to the transferase hexapeptide repeat family.</text>
</comment>
<dbReference type="PANTHER" id="PTHR43300:SF7">
    <property type="entry name" value="UDP-N-ACETYLBACILLOSAMINE N-ACETYLTRANSFERASE"/>
    <property type="match status" value="1"/>
</dbReference>
<dbReference type="Gene3D" id="2.160.10.10">
    <property type="entry name" value="Hexapeptide repeat proteins"/>
    <property type="match status" value="1"/>
</dbReference>
<dbReference type="Gene3D" id="3.40.50.20">
    <property type="match status" value="1"/>
</dbReference>
<dbReference type="EC" id="2.3.1.-" evidence="3"/>
<name>A0ABT3E0P8_9XANT</name>
<dbReference type="Proteomes" id="UP001320843">
    <property type="component" value="Unassembled WGS sequence"/>
</dbReference>
<dbReference type="InterPro" id="IPR011004">
    <property type="entry name" value="Trimer_LpxA-like_sf"/>
</dbReference>
<dbReference type="GO" id="GO:0016746">
    <property type="term" value="F:acyltransferase activity"/>
    <property type="evidence" value="ECO:0007669"/>
    <property type="project" value="UniProtKB-KW"/>
</dbReference>
<evidence type="ECO:0000256" key="1">
    <source>
        <dbReference type="ARBA" id="ARBA00007274"/>
    </source>
</evidence>
<dbReference type="Pfam" id="PF17836">
    <property type="entry name" value="PglD_N"/>
    <property type="match status" value="1"/>
</dbReference>
<dbReference type="InterPro" id="IPR020019">
    <property type="entry name" value="AcTrfase_PglD-like"/>
</dbReference>
<dbReference type="InterPro" id="IPR001451">
    <property type="entry name" value="Hexapep"/>
</dbReference>
<dbReference type="PANTHER" id="PTHR43300">
    <property type="entry name" value="ACETYLTRANSFERASE"/>
    <property type="match status" value="1"/>
</dbReference>
<evidence type="ECO:0000259" key="2">
    <source>
        <dbReference type="Pfam" id="PF17836"/>
    </source>
</evidence>
<dbReference type="NCBIfam" id="TIGR03570">
    <property type="entry name" value="NeuD_NnaD"/>
    <property type="match status" value="1"/>
</dbReference>
<protein>
    <submittedName>
        <fullName evidence="3">Acetyltransferase EpsM</fullName>
        <ecNumber evidence="3">2.3.1.-</ecNumber>
    </submittedName>
</protein>
<reference evidence="3 4" key="1">
    <citation type="submission" date="2022-06" db="EMBL/GenBank/DDBJ databases">
        <title>Dynamics of rice microbiomes reveals core vertical transmitted seed endophytes.</title>
        <authorList>
            <person name="Liao K."/>
            <person name="Zhang X."/>
        </authorList>
    </citation>
    <scope>NUCLEOTIDE SEQUENCE [LARGE SCALE GENOMIC DNA]</scope>
    <source>
        <strain evidence="3 4">YT10-10-1</strain>
    </source>
</reference>
<dbReference type="RefSeq" id="WP_148829014.1">
    <property type="nucleotide sequence ID" value="NZ_CP099530.1"/>
</dbReference>
<organism evidence="3 4">
    <name type="scientific">Xanthomonas sacchari</name>
    <dbReference type="NCBI Taxonomy" id="56458"/>
    <lineage>
        <taxon>Bacteria</taxon>
        <taxon>Pseudomonadati</taxon>
        <taxon>Pseudomonadota</taxon>
        <taxon>Gammaproteobacteria</taxon>
        <taxon>Lysobacterales</taxon>
        <taxon>Lysobacteraceae</taxon>
        <taxon>Xanthomonas</taxon>
    </lineage>
</organism>
<comment type="caution">
    <text evidence="3">The sequence shown here is derived from an EMBL/GenBank/DDBJ whole genome shotgun (WGS) entry which is preliminary data.</text>
</comment>
<dbReference type="InterPro" id="IPR050179">
    <property type="entry name" value="Trans_hexapeptide_repeat"/>
</dbReference>
<dbReference type="SUPFAM" id="SSF51161">
    <property type="entry name" value="Trimeric LpxA-like enzymes"/>
    <property type="match status" value="1"/>
</dbReference>
<dbReference type="EMBL" id="JANFWR010000043">
    <property type="protein sequence ID" value="MCW0401357.1"/>
    <property type="molecule type" value="Genomic_DNA"/>
</dbReference>
<sequence length="214" mass="22570">MTHPVLIIGAGGWGREVLAQMLGDPDCGTKWQPQGFLDTRPHVLDGTDCKLPIVGEPAAHHPLPEQRFVCAIGDPHARERYATPLLEKNAEFIPIITGAFLSPQVHIGVGCILCHRVQLSPNVRLGDFANIHANTMLGHDVQVGRYAQIGAMTFVGGGASIGDYATVHPHATILPGIRIGDGAIIGAGSVVVKDVPDGASVFGNPAKLIFSKDS</sequence>
<dbReference type="Pfam" id="PF00132">
    <property type="entry name" value="Hexapep"/>
    <property type="match status" value="2"/>
</dbReference>
<evidence type="ECO:0000313" key="3">
    <source>
        <dbReference type="EMBL" id="MCW0401357.1"/>
    </source>
</evidence>
<proteinExistence type="inferred from homology"/>
<dbReference type="CDD" id="cd03360">
    <property type="entry name" value="LbH_AT_putative"/>
    <property type="match status" value="1"/>
</dbReference>
<feature type="domain" description="PglD N-terminal" evidence="2">
    <location>
        <begin position="5"/>
        <end position="82"/>
    </location>
</feature>
<dbReference type="InterPro" id="IPR041561">
    <property type="entry name" value="PglD_N"/>
</dbReference>
<evidence type="ECO:0000313" key="4">
    <source>
        <dbReference type="Proteomes" id="UP001320843"/>
    </source>
</evidence>
<keyword evidence="3" id="KW-0012">Acyltransferase</keyword>
<keyword evidence="3" id="KW-0808">Transferase</keyword>